<feature type="transmembrane region" description="Helical" evidence="2">
    <location>
        <begin position="54"/>
        <end position="75"/>
    </location>
</feature>
<dbReference type="AlphaFoldDB" id="A0A2S7IIX9"/>
<organism evidence="3 4">
    <name type="scientific">Siphonobacter curvatus</name>
    <dbReference type="NCBI Taxonomy" id="2094562"/>
    <lineage>
        <taxon>Bacteria</taxon>
        <taxon>Pseudomonadati</taxon>
        <taxon>Bacteroidota</taxon>
        <taxon>Cytophagia</taxon>
        <taxon>Cytophagales</taxon>
        <taxon>Cytophagaceae</taxon>
        <taxon>Siphonobacter</taxon>
    </lineage>
</organism>
<keyword evidence="2" id="KW-0812">Transmembrane</keyword>
<keyword evidence="2" id="KW-0472">Membrane</keyword>
<keyword evidence="4" id="KW-1185">Reference proteome</keyword>
<proteinExistence type="predicted"/>
<reference evidence="4" key="1">
    <citation type="submission" date="2018-02" db="EMBL/GenBank/DDBJ databases">
        <title>Genome sequencing of Solimonas sp. HR-BB.</title>
        <authorList>
            <person name="Lee Y."/>
            <person name="Jeon C.O."/>
        </authorList>
    </citation>
    <scope>NUCLEOTIDE SEQUENCE [LARGE SCALE GENOMIC DNA]</scope>
    <source>
        <strain evidence="4">HR-U</strain>
    </source>
</reference>
<keyword evidence="2" id="KW-1133">Transmembrane helix</keyword>
<sequence>MSADPSAGSVRRFTKQRAESPKSPPLPPAGSSDPSRPLQPCFDHPDPAEAKENYLSFLVFLLFGVGVFGSCYVISYEDFQIKAAKQAESIHLDQVHHLVQAHQLKQAQAYADSVLIHSPDGQRFSRLAAIRDSLTSLNRVLLRHRSWPDSLVYQSLPRLVPALRGSWTGLSYSSNRTLKFTRRQLHEAEGFLTTQRVF</sequence>
<protein>
    <submittedName>
        <fullName evidence="3">Uncharacterized protein</fullName>
    </submittedName>
</protein>
<dbReference type="EMBL" id="PTRA01000003">
    <property type="protein sequence ID" value="PQA56350.1"/>
    <property type="molecule type" value="Genomic_DNA"/>
</dbReference>
<evidence type="ECO:0000256" key="2">
    <source>
        <dbReference type="SAM" id="Phobius"/>
    </source>
</evidence>
<evidence type="ECO:0000256" key="1">
    <source>
        <dbReference type="SAM" id="MobiDB-lite"/>
    </source>
</evidence>
<accession>A0A2S7IIX9</accession>
<dbReference type="Proteomes" id="UP000239590">
    <property type="component" value="Unassembled WGS sequence"/>
</dbReference>
<gene>
    <name evidence="3" type="ORF">C5O19_18605</name>
</gene>
<comment type="caution">
    <text evidence="3">The sequence shown here is derived from an EMBL/GenBank/DDBJ whole genome shotgun (WGS) entry which is preliminary data.</text>
</comment>
<evidence type="ECO:0000313" key="3">
    <source>
        <dbReference type="EMBL" id="PQA56350.1"/>
    </source>
</evidence>
<evidence type="ECO:0000313" key="4">
    <source>
        <dbReference type="Proteomes" id="UP000239590"/>
    </source>
</evidence>
<feature type="region of interest" description="Disordered" evidence="1">
    <location>
        <begin position="1"/>
        <end position="45"/>
    </location>
</feature>
<name>A0A2S7IIX9_9BACT</name>